<proteinExistence type="predicted"/>
<sequence>MREGIKKKKILQQADVKSPDKRRRVNFKVGIAIGCWGFESKCVPSVKWLCSLIAAKKTFREAVRQEKLTLRESTHH</sequence>
<evidence type="ECO:0000313" key="1">
    <source>
        <dbReference type="EMBL" id="GFT83703.1"/>
    </source>
</evidence>
<accession>A0A8X6U6N5</accession>
<evidence type="ECO:0000313" key="2">
    <source>
        <dbReference type="Proteomes" id="UP000887013"/>
    </source>
</evidence>
<comment type="caution">
    <text evidence="1">The sequence shown here is derived from an EMBL/GenBank/DDBJ whole genome shotgun (WGS) entry which is preliminary data.</text>
</comment>
<organism evidence="1 2">
    <name type="scientific">Nephila pilipes</name>
    <name type="common">Giant wood spider</name>
    <name type="synonym">Nephila maculata</name>
    <dbReference type="NCBI Taxonomy" id="299642"/>
    <lineage>
        <taxon>Eukaryota</taxon>
        <taxon>Metazoa</taxon>
        <taxon>Ecdysozoa</taxon>
        <taxon>Arthropoda</taxon>
        <taxon>Chelicerata</taxon>
        <taxon>Arachnida</taxon>
        <taxon>Araneae</taxon>
        <taxon>Araneomorphae</taxon>
        <taxon>Entelegynae</taxon>
        <taxon>Araneoidea</taxon>
        <taxon>Nephilidae</taxon>
        <taxon>Nephila</taxon>
    </lineage>
</organism>
<reference evidence="1" key="1">
    <citation type="submission" date="2020-08" db="EMBL/GenBank/DDBJ databases">
        <title>Multicomponent nature underlies the extraordinary mechanical properties of spider dragline silk.</title>
        <authorList>
            <person name="Kono N."/>
            <person name="Nakamura H."/>
            <person name="Mori M."/>
            <person name="Yoshida Y."/>
            <person name="Ohtoshi R."/>
            <person name="Malay A.D."/>
            <person name="Moran D.A.P."/>
            <person name="Tomita M."/>
            <person name="Numata K."/>
            <person name="Arakawa K."/>
        </authorList>
    </citation>
    <scope>NUCLEOTIDE SEQUENCE</scope>
</reference>
<keyword evidence="2" id="KW-1185">Reference proteome</keyword>
<protein>
    <submittedName>
        <fullName evidence="1">Uncharacterized protein</fullName>
    </submittedName>
</protein>
<name>A0A8X6U6N5_NEPPI</name>
<dbReference type="AlphaFoldDB" id="A0A8X6U6N5"/>
<dbReference type="EMBL" id="BMAW01119244">
    <property type="protein sequence ID" value="GFT83703.1"/>
    <property type="molecule type" value="Genomic_DNA"/>
</dbReference>
<gene>
    <name evidence="1" type="ORF">NPIL_233741</name>
</gene>
<dbReference type="Proteomes" id="UP000887013">
    <property type="component" value="Unassembled WGS sequence"/>
</dbReference>